<feature type="non-terminal residue" evidence="2">
    <location>
        <position position="1"/>
    </location>
</feature>
<comment type="caution">
    <text evidence="2">The sequence shown here is derived from an EMBL/GenBank/DDBJ whole genome shotgun (WGS) entry which is preliminary data.</text>
</comment>
<keyword evidence="1" id="KW-0472">Membrane</keyword>
<keyword evidence="1" id="KW-1133">Transmembrane helix</keyword>
<dbReference type="OrthoDB" id="9950784at2759"/>
<evidence type="ECO:0000256" key="1">
    <source>
        <dbReference type="SAM" id="Phobius"/>
    </source>
</evidence>
<proteinExistence type="predicted"/>
<dbReference type="EMBL" id="BEZZ01118225">
    <property type="protein sequence ID" value="GCC43768.1"/>
    <property type="molecule type" value="Genomic_DNA"/>
</dbReference>
<keyword evidence="3" id="KW-1185">Reference proteome</keyword>
<keyword evidence="1" id="KW-0812">Transmembrane</keyword>
<name>A0A401TMF1_CHIPU</name>
<organism evidence="2 3">
    <name type="scientific">Chiloscyllium punctatum</name>
    <name type="common">Brownbanded bambooshark</name>
    <name type="synonym">Hemiscyllium punctatum</name>
    <dbReference type="NCBI Taxonomy" id="137246"/>
    <lineage>
        <taxon>Eukaryota</taxon>
        <taxon>Metazoa</taxon>
        <taxon>Chordata</taxon>
        <taxon>Craniata</taxon>
        <taxon>Vertebrata</taxon>
        <taxon>Chondrichthyes</taxon>
        <taxon>Elasmobranchii</taxon>
        <taxon>Galeomorphii</taxon>
        <taxon>Galeoidea</taxon>
        <taxon>Orectolobiformes</taxon>
        <taxon>Hemiscylliidae</taxon>
        <taxon>Chiloscyllium</taxon>
    </lineage>
</organism>
<sequence>VDTGNRAVNPIPDVCQSEPQIKEHRVMDEASIVDTGVTVAGEILSTKQLIIRRGLAFLSGPLILAIGLVIHFTLSKDM</sequence>
<gene>
    <name evidence="2" type="ORF">chiPu_0027944</name>
</gene>
<accession>A0A401TMF1</accession>
<dbReference type="AlphaFoldDB" id="A0A401TMF1"/>
<dbReference type="Proteomes" id="UP000287033">
    <property type="component" value="Unassembled WGS sequence"/>
</dbReference>
<evidence type="ECO:0000313" key="2">
    <source>
        <dbReference type="EMBL" id="GCC43768.1"/>
    </source>
</evidence>
<protein>
    <submittedName>
        <fullName evidence="2">Uncharacterized protein</fullName>
    </submittedName>
</protein>
<feature type="transmembrane region" description="Helical" evidence="1">
    <location>
        <begin position="55"/>
        <end position="74"/>
    </location>
</feature>
<evidence type="ECO:0000313" key="3">
    <source>
        <dbReference type="Proteomes" id="UP000287033"/>
    </source>
</evidence>
<reference evidence="2 3" key="1">
    <citation type="journal article" date="2018" name="Nat. Ecol. Evol.">
        <title>Shark genomes provide insights into elasmobranch evolution and the origin of vertebrates.</title>
        <authorList>
            <person name="Hara Y"/>
            <person name="Yamaguchi K"/>
            <person name="Onimaru K"/>
            <person name="Kadota M"/>
            <person name="Koyanagi M"/>
            <person name="Keeley SD"/>
            <person name="Tatsumi K"/>
            <person name="Tanaka K"/>
            <person name="Motone F"/>
            <person name="Kageyama Y"/>
            <person name="Nozu R"/>
            <person name="Adachi N"/>
            <person name="Nishimura O"/>
            <person name="Nakagawa R"/>
            <person name="Tanegashima C"/>
            <person name="Kiyatake I"/>
            <person name="Matsumoto R"/>
            <person name="Murakumo K"/>
            <person name="Nishida K"/>
            <person name="Terakita A"/>
            <person name="Kuratani S"/>
            <person name="Sato K"/>
            <person name="Hyodo S Kuraku.S."/>
        </authorList>
    </citation>
    <scope>NUCLEOTIDE SEQUENCE [LARGE SCALE GENOMIC DNA]</scope>
</reference>